<evidence type="ECO:0000313" key="15">
    <source>
        <dbReference type="EMBL" id="PJZ94567.1"/>
    </source>
</evidence>
<comment type="subcellular location">
    <subcellularLocation>
        <location evidence="1">Membrane</location>
        <topology evidence="1">Multi-pass membrane protein</topology>
    </subcellularLocation>
</comment>
<keyword evidence="16" id="KW-1185">Reference proteome</keyword>
<dbReference type="PANTHER" id="PTHR11351:SF31">
    <property type="entry name" value="DESATURASE 1, ISOFORM A-RELATED"/>
    <property type="match status" value="1"/>
</dbReference>
<comment type="caution">
    <text evidence="15">The sequence shown here is derived from an EMBL/GenBank/DDBJ whole genome shotgun (WGS) entry which is preliminary data.</text>
</comment>
<dbReference type="EMBL" id="NPEF01000011">
    <property type="protein sequence ID" value="PJZ94567.1"/>
    <property type="molecule type" value="Genomic_DNA"/>
</dbReference>
<feature type="transmembrane region" description="Helical" evidence="12">
    <location>
        <begin position="37"/>
        <end position="59"/>
    </location>
</feature>
<dbReference type="InterPro" id="IPR005804">
    <property type="entry name" value="FA_desaturase_dom"/>
</dbReference>
<keyword evidence="6 12" id="KW-1133">Transmembrane helix</keyword>
<evidence type="ECO:0000256" key="10">
    <source>
        <dbReference type="ARBA" id="ARBA00023136"/>
    </source>
</evidence>
<evidence type="ECO:0000313" key="14">
    <source>
        <dbReference type="EMBL" id="MDV6236531.1"/>
    </source>
</evidence>
<keyword evidence="10 12" id="KW-0472">Membrane</keyword>
<evidence type="ECO:0000256" key="2">
    <source>
        <dbReference type="ARBA" id="ARBA00008749"/>
    </source>
</evidence>
<accession>A0A2N0BDF6</accession>
<dbReference type="EMBL" id="NPEF02000014">
    <property type="protein sequence ID" value="MDV6236531.1"/>
    <property type="molecule type" value="Genomic_DNA"/>
</dbReference>
<dbReference type="OrthoDB" id="19906at2"/>
<evidence type="ECO:0000256" key="4">
    <source>
        <dbReference type="ARBA" id="ARBA00022692"/>
    </source>
</evidence>
<keyword evidence="3" id="KW-0444">Lipid biosynthesis</keyword>
<dbReference type="EC" id="1.14.19.-" evidence="14"/>
<evidence type="ECO:0000256" key="1">
    <source>
        <dbReference type="ARBA" id="ARBA00004141"/>
    </source>
</evidence>
<dbReference type="CDD" id="cd03505">
    <property type="entry name" value="Delta9-FADS-like"/>
    <property type="match status" value="1"/>
</dbReference>
<dbReference type="GO" id="GO:0016717">
    <property type="term" value="F:oxidoreductase activity, acting on paired donors, with oxidation of a pair of donors resulting in the reduction of molecular oxygen to two molecules of water"/>
    <property type="evidence" value="ECO:0007669"/>
    <property type="project" value="InterPro"/>
</dbReference>
<keyword evidence="9" id="KW-0443">Lipid metabolism</keyword>
<keyword evidence="4 12" id="KW-0812">Transmembrane</keyword>
<keyword evidence="5" id="KW-0276">Fatty acid metabolism</keyword>
<dbReference type="GO" id="GO:0006633">
    <property type="term" value="P:fatty acid biosynthetic process"/>
    <property type="evidence" value="ECO:0007669"/>
    <property type="project" value="UniProtKB-KW"/>
</dbReference>
<feature type="domain" description="Fatty acid desaturase" evidence="13">
    <location>
        <begin position="39"/>
        <end position="242"/>
    </location>
</feature>
<dbReference type="GO" id="GO:0016020">
    <property type="term" value="C:membrane"/>
    <property type="evidence" value="ECO:0007669"/>
    <property type="project" value="UniProtKB-SubCell"/>
</dbReference>
<gene>
    <name evidence="14" type="ORF">CH379_012925</name>
    <name evidence="15" type="ORF">CH379_02120</name>
</gene>
<organism evidence="15">
    <name type="scientific">Leptospira ellisii</name>
    <dbReference type="NCBI Taxonomy" id="2023197"/>
    <lineage>
        <taxon>Bacteria</taxon>
        <taxon>Pseudomonadati</taxon>
        <taxon>Spirochaetota</taxon>
        <taxon>Spirochaetia</taxon>
        <taxon>Leptospirales</taxon>
        <taxon>Leptospiraceae</taxon>
        <taxon>Leptospira</taxon>
    </lineage>
</organism>
<evidence type="ECO:0000256" key="3">
    <source>
        <dbReference type="ARBA" id="ARBA00022516"/>
    </source>
</evidence>
<dbReference type="Pfam" id="PF00487">
    <property type="entry name" value="FA_desaturase"/>
    <property type="match status" value="1"/>
</dbReference>
<comment type="similarity">
    <text evidence="2">Belongs to the fatty acid desaturase type 2 family.</text>
</comment>
<proteinExistence type="inferred from homology"/>
<dbReference type="PRINTS" id="PR00075">
    <property type="entry name" value="FACDDSATRASE"/>
</dbReference>
<dbReference type="InterPro" id="IPR015876">
    <property type="entry name" value="Acyl-CoA_DS"/>
</dbReference>
<reference evidence="14" key="3">
    <citation type="submission" date="2023-10" db="EMBL/GenBank/DDBJ databases">
        <authorList>
            <person name="Picardeau M."/>
            <person name="Thibeaux R."/>
        </authorList>
    </citation>
    <scope>NUCLEOTIDE SEQUENCE</scope>
    <source>
        <strain evidence="14">ATI7-C-A5</strain>
    </source>
</reference>
<evidence type="ECO:0000256" key="5">
    <source>
        <dbReference type="ARBA" id="ARBA00022832"/>
    </source>
</evidence>
<evidence type="ECO:0000259" key="13">
    <source>
        <dbReference type="Pfam" id="PF00487"/>
    </source>
</evidence>
<dbReference type="Proteomes" id="UP000232122">
    <property type="component" value="Unassembled WGS sequence"/>
</dbReference>
<sequence length="359" mass="42607">MQKETRINWVTTIFLILTPIVGIAGTIWLGISRGIPFPTWLLFLFMMFSTGIGITAGYHRLFSHRAYKASLPVRLFFLLFGGAAFQSSVLEWSSDHRIHHRYVDKEEDPYAITKGFWFAHILWLFKKREYTLQNIPDLREDKWIVWQHEYYLPIPIFMCFFFPGLIASFWGDFAGGVLVAGFLRLSINHHFTFFINSLCHFKGSQPFSDKHTAKDNWFLALFTYGEGYHNFHHEFQADYRNGIRFFDYDPSKWLIKTFALLGLAWDLKQIPDEQIFRKRVQMDEKRLRQKWEKASVPLPKDWESRLENRKRSLLERQAEWTAQKDSQDKNKTKEIESEFRSELKSWKRILSGDISSAFS</sequence>
<reference evidence="14 16" key="2">
    <citation type="journal article" date="2018" name="Microb. Genom.">
        <title>Deciphering the unexplored Leptospira diversity from soils uncovers genomic evolution to virulence.</title>
        <authorList>
            <person name="Thibeaux R."/>
            <person name="Iraola G."/>
            <person name="Ferres I."/>
            <person name="Bierque E."/>
            <person name="Girault D."/>
            <person name="Soupe-Gilbert M.E."/>
            <person name="Picardeau M."/>
            <person name="Goarant C."/>
        </authorList>
    </citation>
    <scope>NUCLEOTIDE SEQUENCE [LARGE SCALE GENOMIC DNA]</scope>
    <source>
        <strain evidence="14 16">ATI7-C-A5</strain>
    </source>
</reference>
<protein>
    <submittedName>
        <fullName evidence="14">Acyl-CoA desaturase</fullName>
        <ecNumber evidence="14">1.14.19.-</ecNumber>
    </submittedName>
    <submittedName>
        <fullName evidence="15">Fatty acid desaturase</fullName>
    </submittedName>
</protein>
<evidence type="ECO:0000256" key="7">
    <source>
        <dbReference type="ARBA" id="ARBA00023002"/>
    </source>
</evidence>
<name>A0A2N0BDF6_9LEPT</name>
<keyword evidence="8" id="KW-0408">Iron</keyword>
<evidence type="ECO:0000256" key="9">
    <source>
        <dbReference type="ARBA" id="ARBA00023098"/>
    </source>
</evidence>
<feature type="transmembrane region" description="Helical" evidence="12">
    <location>
        <begin position="7"/>
        <end position="31"/>
    </location>
</feature>
<reference evidence="15" key="1">
    <citation type="submission" date="2017-07" db="EMBL/GenBank/DDBJ databases">
        <title>Leptospira spp. isolated from tropical soils.</title>
        <authorList>
            <person name="Thibeaux R."/>
            <person name="Iraola G."/>
            <person name="Ferres I."/>
            <person name="Bierque E."/>
            <person name="Girault D."/>
            <person name="Soupe-Gilbert M.-E."/>
            <person name="Picardeau M."/>
            <person name="Goarant C."/>
        </authorList>
    </citation>
    <scope>NUCLEOTIDE SEQUENCE [LARGE SCALE GENOMIC DNA]</scope>
    <source>
        <strain evidence="15">ATI7-C-A5</strain>
    </source>
</reference>
<keyword evidence="7 14" id="KW-0560">Oxidoreductase</keyword>
<evidence type="ECO:0000313" key="16">
    <source>
        <dbReference type="Proteomes" id="UP000232122"/>
    </source>
</evidence>
<evidence type="ECO:0000256" key="6">
    <source>
        <dbReference type="ARBA" id="ARBA00022989"/>
    </source>
</evidence>
<keyword evidence="11" id="KW-0275">Fatty acid biosynthesis</keyword>
<feature type="transmembrane region" description="Helical" evidence="12">
    <location>
        <begin position="71"/>
        <end position="89"/>
    </location>
</feature>
<evidence type="ECO:0000256" key="12">
    <source>
        <dbReference type="SAM" id="Phobius"/>
    </source>
</evidence>
<dbReference type="AlphaFoldDB" id="A0A2N0BDF6"/>
<dbReference type="PANTHER" id="PTHR11351">
    <property type="entry name" value="ACYL-COA DESATURASE"/>
    <property type="match status" value="1"/>
</dbReference>
<dbReference type="RefSeq" id="WP_100764539.1">
    <property type="nucleotide sequence ID" value="NZ_NPEF02000014.1"/>
</dbReference>
<evidence type="ECO:0000256" key="8">
    <source>
        <dbReference type="ARBA" id="ARBA00023004"/>
    </source>
</evidence>
<evidence type="ECO:0000256" key="11">
    <source>
        <dbReference type="ARBA" id="ARBA00023160"/>
    </source>
</evidence>